<proteinExistence type="predicted"/>
<organism evidence="2 3">
    <name type="scientific">Thermasporomyces composti</name>
    <dbReference type="NCBI Taxonomy" id="696763"/>
    <lineage>
        <taxon>Bacteria</taxon>
        <taxon>Bacillati</taxon>
        <taxon>Actinomycetota</taxon>
        <taxon>Actinomycetes</taxon>
        <taxon>Propionibacteriales</taxon>
        <taxon>Nocardioidaceae</taxon>
        <taxon>Thermasporomyces</taxon>
    </lineage>
</organism>
<gene>
    <name evidence="2" type="ORF">DFJ64_3613</name>
</gene>
<comment type="caution">
    <text evidence="2">The sequence shown here is derived from an EMBL/GenBank/DDBJ whole genome shotgun (WGS) entry which is preliminary data.</text>
</comment>
<feature type="compositionally biased region" description="Low complexity" evidence="1">
    <location>
        <begin position="140"/>
        <end position="149"/>
    </location>
</feature>
<name>A0A3D9V8P8_THECX</name>
<dbReference type="OrthoDB" id="3214425at2"/>
<evidence type="ECO:0000313" key="3">
    <source>
        <dbReference type="Proteomes" id="UP000256485"/>
    </source>
</evidence>
<feature type="region of interest" description="Disordered" evidence="1">
    <location>
        <begin position="136"/>
        <end position="155"/>
    </location>
</feature>
<sequence>MDFATWTRSLSDRGLDVVPPSHPVPVRLSILPPDGGLLEFRCRGTRVTLERYAEADVLLVVPEAWCACGCGRHLPAPMTPPRVAVRPGARPIATAVYDGAVERGWSGYEAGLLRVEEAAVLLDALLPALTATQPEGTTVRAAPSSAAPRAPLPSP</sequence>
<dbReference type="RefSeq" id="WP_115851486.1">
    <property type="nucleotide sequence ID" value="NZ_QTUC01000001.1"/>
</dbReference>
<accession>A0A3D9V8P8</accession>
<protein>
    <submittedName>
        <fullName evidence="2">Uncharacterized protein</fullName>
    </submittedName>
</protein>
<dbReference type="EMBL" id="QTUC01000001">
    <property type="protein sequence ID" value="REF38142.1"/>
    <property type="molecule type" value="Genomic_DNA"/>
</dbReference>
<dbReference type="Proteomes" id="UP000256485">
    <property type="component" value="Unassembled WGS sequence"/>
</dbReference>
<evidence type="ECO:0000313" key="2">
    <source>
        <dbReference type="EMBL" id="REF38142.1"/>
    </source>
</evidence>
<dbReference type="AlphaFoldDB" id="A0A3D9V8P8"/>
<keyword evidence="3" id="KW-1185">Reference proteome</keyword>
<evidence type="ECO:0000256" key="1">
    <source>
        <dbReference type="SAM" id="MobiDB-lite"/>
    </source>
</evidence>
<reference evidence="2 3" key="1">
    <citation type="submission" date="2018-08" db="EMBL/GenBank/DDBJ databases">
        <title>Sequencing the genomes of 1000 actinobacteria strains.</title>
        <authorList>
            <person name="Klenk H.-P."/>
        </authorList>
    </citation>
    <scope>NUCLEOTIDE SEQUENCE [LARGE SCALE GENOMIC DNA]</scope>
    <source>
        <strain evidence="2 3">DSM 22891</strain>
    </source>
</reference>